<protein>
    <recommendedName>
        <fullName evidence="4">Secreted protein</fullName>
    </recommendedName>
</protein>
<reference evidence="2" key="1">
    <citation type="submission" date="2020-06" db="EMBL/GenBank/DDBJ databases">
        <title>WGS assembly of Ceratodon purpureus strain R40.</title>
        <authorList>
            <person name="Carey S.B."/>
            <person name="Jenkins J."/>
            <person name="Shu S."/>
            <person name="Lovell J.T."/>
            <person name="Sreedasyam A."/>
            <person name="Maumus F."/>
            <person name="Tiley G.P."/>
            <person name="Fernandez-Pozo N."/>
            <person name="Barry K."/>
            <person name="Chen C."/>
            <person name="Wang M."/>
            <person name="Lipzen A."/>
            <person name="Daum C."/>
            <person name="Saski C.A."/>
            <person name="Payton A.C."/>
            <person name="Mcbreen J.C."/>
            <person name="Conrad R.E."/>
            <person name="Kollar L.M."/>
            <person name="Olsson S."/>
            <person name="Huttunen S."/>
            <person name="Landis J.B."/>
            <person name="Wickett N.J."/>
            <person name="Johnson M.G."/>
            <person name="Rensing S.A."/>
            <person name="Grimwood J."/>
            <person name="Schmutz J."/>
            <person name="Mcdaniel S.F."/>
        </authorList>
    </citation>
    <scope>NUCLEOTIDE SEQUENCE</scope>
    <source>
        <strain evidence="2">R40</strain>
    </source>
</reference>
<keyword evidence="1" id="KW-0732">Signal</keyword>
<gene>
    <name evidence="2" type="ORF">KC19_4G235800</name>
</gene>
<evidence type="ECO:0008006" key="4">
    <source>
        <dbReference type="Google" id="ProtNLM"/>
    </source>
</evidence>
<sequence>MVIYSHHLGVFLSLFRSDCACAAGSRGELAWWHGCSLIQLCCQVYWQWVNLTPISRHPGCGIRVDSEVLVFCRIGATCTGLMVCRY</sequence>
<organism evidence="2 3">
    <name type="scientific">Ceratodon purpureus</name>
    <name type="common">Fire moss</name>
    <name type="synonym">Dicranum purpureum</name>
    <dbReference type="NCBI Taxonomy" id="3225"/>
    <lineage>
        <taxon>Eukaryota</taxon>
        <taxon>Viridiplantae</taxon>
        <taxon>Streptophyta</taxon>
        <taxon>Embryophyta</taxon>
        <taxon>Bryophyta</taxon>
        <taxon>Bryophytina</taxon>
        <taxon>Bryopsida</taxon>
        <taxon>Dicranidae</taxon>
        <taxon>Pseudoditrichales</taxon>
        <taxon>Ditrichaceae</taxon>
        <taxon>Ceratodon</taxon>
    </lineage>
</organism>
<comment type="caution">
    <text evidence="2">The sequence shown here is derived from an EMBL/GenBank/DDBJ whole genome shotgun (WGS) entry which is preliminary data.</text>
</comment>
<evidence type="ECO:0000313" key="3">
    <source>
        <dbReference type="Proteomes" id="UP000822688"/>
    </source>
</evidence>
<keyword evidence="3" id="KW-1185">Reference proteome</keyword>
<name>A0A8T0IBX7_CERPU</name>
<feature type="chain" id="PRO_5035929346" description="Secreted protein" evidence="1">
    <location>
        <begin position="23"/>
        <end position="86"/>
    </location>
</feature>
<dbReference type="AlphaFoldDB" id="A0A8T0IBX7"/>
<proteinExistence type="predicted"/>
<feature type="signal peptide" evidence="1">
    <location>
        <begin position="1"/>
        <end position="22"/>
    </location>
</feature>
<dbReference type="EMBL" id="CM026424">
    <property type="protein sequence ID" value="KAG0581244.1"/>
    <property type="molecule type" value="Genomic_DNA"/>
</dbReference>
<evidence type="ECO:0000256" key="1">
    <source>
        <dbReference type="SAM" id="SignalP"/>
    </source>
</evidence>
<accession>A0A8T0IBX7</accession>
<evidence type="ECO:0000313" key="2">
    <source>
        <dbReference type="EMBL" id="KAG0581244.1"/>
    </source>
</evidence>
<dbReference type="Proteomes" id="UP000822688">
    <property type="component" value="Chromosome 4"/>
</dbReference>